<accession>A0A4D6MGG5</accession>
<protein>
    <submittedName>
        <fullName evidence="1">Uncharacterized protein</fullName>
    </submittedName>
</protein>
<keyword evidence="3" id="KW-1185">Reference proteome</keyword>
<gene>
    <name evidence="1" type="ORF">DEO72_LG7g1170</name>
    <name evidence="2" type="ORF">DEO72_LG7g1172</name>
</gene>
<evidence type="ECO:0000313" key="3">
    <source>
        <dbReference type="Proteomes" id="UP000501690"/>
    </source>
</evidence>
<evidence type="ECO:0000313" key="2">
    <source>
        <dbReference type="EMBL" id="QCD99885.1"/>
    </source>
</evidence>
<proteinExistence type="predicted"/>
<dbReference type="EMBL" id="CP039351">
    <property type="protein sequence ID" value="QCD99883.1"/>
    <property type="molecule type" value="Genomic_DNA"/>
</dbReference>
<evidence type="ECO:0000313" key="1">
    <source>
        <dbReference type="EMBL" id="QCD99883.1"/>
    </source>
</evidence>
<dbReference type="Proteomes" id="UP000501690">
    <property type="component" value="Linkage Group LG7"/>
</dbReference>
<organism evidence="1 3">
    <name type="scientific">Vigna unguiculata</name>
    <name type="common">Cowpea</name>
    <dbReference type="NCBI Taxonomy" id="3917"/>
    <lineage>
        <taxon>Eukaryota</taxon>
        <taxon>Viridiplantae</taxon>
        <taxon>Streptophyta</taxon>
        <taxon>Embryophyta</taxon>
        <taxon>Tracheophyta</taxon>
        <taxon>Spermatophyta</taxon>
        <taxon>Magnoliopsida</taxon>
        <taxon>eudicotyledons</taxon>
        <taxon>Gunneridae</taxon>
        <taxon>Pentapetalae</taxon>
        <taxon>rosids</taxon>
        <taxon>fabids</taxon>
        <taxon>Fabales</taxon>
        <taxon>Fabaceae</taxon>
        <taxon>Papilionoideae</taxon>
        <taxon>50 kb inversion clade</taxon>
        <taxon>NPAAA clade</taxon>
        <taxon>indigoferoid/millettioid clade</taxon>
        <taxon>Phaseoleae</taxon>
        <taxon>Vigna</taxon>
    </lineage>
</organism>
<name>A0A4D6MGG5_VIGUN</name>
<dbReference type="AlphaFoldDB" id="A0A4D6MGG5"/>
<sequence>MTLASSDDTAVVAAFSGKHRCGCGGFVWWQRQHDGSCKEEGVARVRVLMRTSRSRAPSMKVVVGAGARWCGAAGGFGLLRRVADTEHEGFASSSDASMEVFRQHE</sequence>
<dbReference type="EMBL" id="CP039351">
    <property type="protein sequence ID" value="QCD99885.1"/>
    <property type="molecule type" value="Genomic_DNA"/>
</dbReference>
<reference evidence="1 3" key="1">
    <citation type="submission" date="2019-04" db="EMBL/GenBank/DDBJ databases">
        <title>An improved genome assembly and genetic linkage map for asparagus bean, Vigna unguiculata ssp. sesquipedialis.</title>
        <authorList>
            <person name="Xia Q."/>
            <person name="Zhang R."/>
            <person name="Dong Y."/>
        </authorList>
    </citation>
    <scope>NUCLEOTIDE SEQUENCE [LARGE SCALE GENOMIC DNA]</scope>
    <source>
        <tissue evidence="1">Leaf</tissue>
    </source>
</reference>